<feature type="transmembrane region" description="Helical" evidence="1">
    <location>
        <begin position="122"/>
        <end position="142"/>
    </location>
</feature>
<organism evidence="2 3">
    <name type="scientific">Haloterrigena gelatinilytica</name>
    <dbReference type="NCBI Taxonomy" id="2741724"/>
    <lineage>
        <taxon>Archaea</taxon>
        <taxon>Methanobacteriati</taxon>
        <taxon>Methanobacteriota</taxon>
        <taxon>Stenosarchaea group</taxon>
        <taxon>Halobacteria</taxon>
        <taxon>Halobacteriales</taxon>
        <taxon>Natrialbaceae</taxon>
        <taxon>Haloterrigena</taxon>
    </lineage>
</organism>
<dbReference type="Proteomes" id="UP000728647">
    <property type="component" value="Unassembled WGS sequence"/>
</dbReference>
<feature type="transmembrane region" description="Helical" evidence="1">
    <location>
        <begin position="148"/>
        <end position="176"/>
    </location>
</feature>
<dbReference type="RefSeq" id="WP_174701047.1">
    <property type="nucleotide sequence ID" value="NZ_JABURA010000001.1"/>
</dbReference>
<reference evidence="2" key="1">
    <citation type="submission" date="2020-06" db="EMBL/GenBank/DDBJ databases">
        <title>Haloterrigena sp. nov., an extremely halophilic archaeon isolated from a saline sediment.</title>
        <authorList>
            <person name="Liu B.-B."/>
        </authorList>
    </citation>
    <scope>NUCLEOTIDE SEQUENCE</scope>
    <source>
        <strain evidence="2">SYSU A121-1</strain>
    </source>
</reference>
<sequence length="587" mass="60610">MTDSNWPRTSLRIGVLEFRRSVRALRRNPLQAAMIGFGALVPTLIGGLVAVAFADQLGDLEALPAPDHVRGLIALFWLFGAFLVGQRVVSARTRIEAEPFVLTSVPARTAAIGLVVAETFRLLAYLGAPAILVTGICVVLFGSPAALVLVPLAALLFAATVVVTGSAAGYAVALLVATSPFVARHRTVLGTVASLLGMGCYLLFMGIGPFSFDQSSLAWLPVGWFADLALAGTGLISAPLRWVGALCSSAAVLSVGGLAVDRLTATLWFIDPVDVVADESDRNEGGVAEPTARRDALAAAAAPLPVPRLLSTPTRRVAEWALLRTRRDPNRLTFLMIPLFSIGGAVGNVAVQSGSIETVAAPLCAVALPWAVGSLFAMNPFGDEGAVLPVTLTAVPGRQYVRGLLVPGLLIGLPLVPLATGLATLVSPYALLERVGLIALSGFLTCVAVAIAPAIGMAFPRFSSISVGRSRDVIPPRMTAVTLHAALTVVPGTVLAGLVLAPELTRAALAGLFGSLPAVLLELLAAATVDVVAAPVDWFAALGDGVGSLDLAALRFGGSGLVLVGGLLVAVLSYRRAIGRFERYTTA</sequence>
<feature type="transmembrane region" description="Helical" evidence="1">
    <location>
        <begin position="508"/>
        <end position="533"/>
    </location>
</feature>
<feature type="transmembrane region" description="Helical" evidence="1">
    <location>
        <begin position="479"/>
        <end position="501"/>
    </location>
</feature>
<feature type="transmembrane region" description="Helical" evidence="1">
    <location>
        <begin position="437"/>
        <end position="459"/>
    </location>
</feature>
<dbReference type="AlphaFoldDB" id="A0A8J8GKZ8"/>
<comment type="caution">
    <text evidence="2">The sequence shown here is derived from an EMBL/GenBank/DDBJ whole genome shotgun (WGS) entry which is preliminary data.</text>
</comment>
<feature type="transmembrane region" description="Helical" evidence="1">
    <location>
        <begin position="332"/>
        <end position="351"/>
    </location>
</feature>
<keyword evidence="1" id="KW-0812">Transmembrane</keyword>
<feature type="transmembrane region" description="Helical" evidence="1">
    <location>
        <begin position="553"/>
        <end position="574"/>
    </location>
</feature>
<accession>A0A8J8GKZ8</accession>
<feature type="transmembrane region" description="Helical" evidence="1">
    <location>
        <begin position="68"/>
        <end position="85"/>
    </location>
</feature>
<evidence type="ECO:0000313" key="3">
    <source>
        <dbReference type="Proteomes" id="UP000728647"/>
    </source>
</evidence>
<dbReference type="EMBL" id="JABURA010000001">
    <property type="protein sequence ID" value="NUB89660.1"/>
    <property type="molecule type" value="Genomic_DNA"/>
</dbReference>
<evidence type="ECO:0000313" key="2">
    <source>
        <dbReference type="EMBL" id="NUB89660.1"/>
    </source>
</evidence>
<protein>
    <submittedName>
        <fullName evidence="2">Uncharacterized protein</fullName>
    </submittedName>
</protein>
<feature type="transmembrane region" description="Helical" evidence="1">
    <location>
        <begin position="30"/>
        <end position="53"/>
    </location>
</feature>
<proteinExistence type="predicted"/>
<evidence type="ECO:0000256" key="1">
    <source>
        <dbReference type="SAM" id="Phobius"/>
    </source>
</evidence>
<gene>
    <name evidence="2" type="ORF">HT576_01245</name>
</gene>
<feature type="transmembrane region" description="Helical" evidence="1">
    <location>
        <begin position="404"/>
        <end position="425"/>
    </location>
</feature>
<keyword evidence="1" id="KW-0472">Membrane</keyword>
<keyword evidence="1" id="KW-1133">Transmembrane helix</keyword>
<name>A0A8J8GKZ8_9EURY</name>
<feature type="transmembrane region" description="Helical" evidence="1">
    <location>
        <begin position="188"/>
        <end position="212"/>
    </location>
</feature>